<feature type="region of interest" description="Disordered" evidence="1">
    <location>
        <begin position="63"/>
        <end position="90"/>
    </location>
</feature>
<sequence length="90" mass="10158">MTKSHQELKIGSASPSKTIDYIGEFVFENSALDYLLHEEEDKPSRNSPVDCFRFGPGCRVGKHMQISPRPEVPSRNTNFSSRTTWAISGR</sequence>
<gene>
    <name evidence="2" type="ORF">ACFPFU_21450</name>
</gene>
<dbReference type="EMBL" id="JBHSJJ010000016">
    <property type="protein sequence ID" value="MFC4874284.1"/>
    <property type="molecule type" value="Genomic_DNA"/>
</dbReference>
<proteinExistence type="predicted"/>
<evidence type="ECO:0000313" key="3">
    <source>
        <dbReference type="Proteomes" id="UP001595818"/>
    </source>
</evidence>
<protein>
    <submittedName>
        <fullName evidence="2">Uncharacterized protein</fullName>
    </submittedName>
</protein>
<accession>A0ABV9T7B0</accession>
<dbReference type="Proteomes" id="UP001595818">
    <property type="component" value="Unassembled WGS sequence"/>
</dbReference>
<reference evidence="3" key="1">
    <citation type="journal article" date="2019" name="Int. J. Syst. Evol. Microbiol.">
        <title>The Global Catalogue of Microorganisms (GCM) 10K type strain sequencing project: providing services to taxonomists for standard genome sequencing and annotation.</title>
        <authorList>
            <consortium name="The Broad Institute Genomics Platform"/>
            <consortium name="The Broad Institute Genome Sequencing Center for Infectious Disease"/>
            <person name="Wu L."/>
            <person name="Ma J."/>
        </authorList>
    </citation>
    <scope>NUCLEOTIDE SEQUENCE [LARGE SCALE GENOMIC DNA]</scope>
    <source>
        <strain evidence="3">CGMCC 4.7466</strain>
    </source>
</reference>
<comment type="caution">
    <text evidence="2">The sequence shown here is derived from an EMBL/GenBank/DDBJ whole genome shotgun (WGS) entry which is preliminary data.</text>
</comment>
<feature type="compositionally biased region" description="Polar residues" evidence="1">
    <location>
        <begin position="74"/>
        <end position="90"/>
    </location>
</feature>
<evidence type="ECO:0000313" key="2">
    <source>
        <dbReference type="EMBL" id="MFC4874284.1"/>
    </source>
</evidence>
<name>A0ABV9T7B0_9BACT</name>
<evidence type="ECO:0000256" key="1">
    <source>
        <dbReference type="SAM" id="MobiDB-lite"/>
    </source>
</evidence>
<organism evidence="2 3">
    <name type="scientific">Negadavirga shengliensis</name>
    <dbReference type="NCBI Taxonomy" id="1389218"/>
    <lineage>
        <taxon>Bacteria</taxon>
        <taxon>Pseudomonadati</taxon>
        <taxon>Bacteroidota</taxon>
        <taxon>Cytophagia</taxon>
        <taxon>Cytophagales</taxon>
        <taxon>Cyclobacteriaceae</taxon>
        <taxon>Negadavirga</taxon>
    </lineage>
</organism>
<dbReference type="RefSeq" id="WP_377067976.1">
    <property type="nucleotide sequence ID" value="NZ_JBHSJJ010000016.1"/>
</dbReference>
<keyword evidence="3" id="KW-1185">Reference proteome</keyword>